<gene>
    <name evidence="1" type="ORF">C4561_01635</name>
</gene>
<dbReference type="Proteomes" id="UP000265540">
    <property type="component" value="Unassembled WGS sequence"/>
</dbReference>
<organism evidence="1 2">
    <name type="scientific">candidate division WWE3 bacterium</name>
    <dbReference type="NCBI Taxonomy" id="2053526"/>
    <lineage>
        <taxon>Bacteria</taxon>
        <taxon>Katanobacteria</taxon>
    </lineage>
</organism>
<proteinExistence type="predicted"/>
<protein>
    <submittedName>
        <fullName evidence="1">Uncharacterized protein</fullName>
    </submittedName>
</protein>
<sequence>MGADFYIMSLREECKRKYAKEFNRIVKQRDLLIDKLGKDFDEKFKGTFDDTEYAKKKGEFIHSDLSVVDLQRGVEELYEKLHSRGYFRSSFNVSGLLGTLNFQVLNYVDNLGFISVKDAKAILELATPENQVLPSLEELRASHARIEDEGDHSLEGWHSFFLQSLEEFRKFLQDAVDLNEPIRCSY</sequence>
<accession>A0A3A4ZLQ7</accession>
<reference evidence="1 2" key="1">
    <citation type="journal article" date="2017" name="ISME J.">
        <title>Energy and carbon metabolisms in a deep terrestrial subsurface fluid microbial community.</title>
        <authorList>
            <person name="Momper L."/>
            <person name="Jungbluth S.P."/>
            <person name="Lee M.D."/>
            <person name="Amend J.P."/>
        </authorList>
    </citation>
    <scope>NUCLEOTIDE SEQUENCE [LARGE SCALE GENOMIC DNA]</scope>
    <source>
        <strain evidence="1">SURF_46</strain>
    </source>
</reference>
<name>A0A3A4ZLQ7_UNCKA</name>
<comment type="caution">
    <text evidence="1">The sequence shown here is derived from an EMBL/GenBank/DDBJ whole genome shotgun (WGS) entry which is preliminary data.</text>
</comment>
<evidence type="ECO:0000313" key="2">
    <source>
        <dbReference type="Proteomes" id="UP000265540"/>
    </source>
</evidence>
<dbReference type="EMBL" id="QZJF01000008">
    <property type="protein sequence ID" value="RJR27630.1"/>
    <property type="molecule type" value="Genomic_DNA"/>
</dbReference>
<evidence type="ECO:0000313" key="1">
    <source>
        <dbReference type="EMBL" id="RJR27630.1"/>
    </source>
</evidence>
<dbReference type="AlphaFoldDB" id="A0A3A4ZLQ7"/>